<feature type="signal peptide" evidence="1">
    <location>
        <begin position="1"/>
        <end position="34"/>
    </location>
</feature>
<evidence type="ECO:0000256" key="1">
    <source>
        <dbReference type="SAM" id="SignalP"/>
    </source>
</evidence>
<dbReference type="RefSeq" id="WP_106647451.1">
    <property type="nucleotide sequence ID" value="NZ_BMGO01000001.1"/>
</dbReference>
<proteinExistence type="predicted"/>
<protein>
    <submittedName>
        <fullName evidence="2">Uncharacterized protein</fullName>
    </submittedName>
</protein>
<reference evidence="2 3" key="1">
    <citation type="submission" date="2017-12" db="EMBL/GenBank/DDBJ databases">
        <title>Kangiella profundi FT102 completed genome.</title>
        <authorList>
            <person name="Xu J."/>
            <person name="Wang J."/>
            <person name="Lu Y."/>
        </authorList>
    </citation>
    <scope>NUCLEOTIDE SEQUENCE [LARGE SCALE GENOMIC DNA]</scope>
    <source>
        <strain evidence="2 3">FT102</strain>
    </source>
</reference>
<sequence>MFACAKKPSMSCSAFFVLSIITAISLLGAGKAGAAQQETARCESSRLSIQLRRGDLAGTGNNSASQSIGINTTKTGQVTIGTPIDLNIAADVNANFNGIVTTDTSDWVWRATATSGGGFKGFLTAQFVFSGLAIGDNKICSGPNSCLTVTNVESIVTNLEYKQGSGKLLSAEGRVRLTVDVSQANESGNYRSNLSVSIYDNWNGNQALIDCI</sequence>
<evidence type="ECO:0000313" key="2">
    <source>
        <dbReference type="EMBL" id="AUD79650.1"/>
    </source>
</evidence>
<dbReference type="Proteomes" id="UP000232693">
    <property type="component" value="Chromosome"/>
</dbReference>
<keyword evidence="3" id="KW-1185">Reference proteome</keyword>
<dbReference type="AlphaFoldDB" id="A0A2K9AA99"/>
<dbReference type="OrthoDB" id="6193019at2"/>
<dbReference type="EMBL" id="CP025120">
    <property type="protein sequence ID" value="AUD79650.1"/>
    <property type="molecule type" value="Genomic_DNA"/>
</dbReference>
<feature type="chain" id="PRO_5014953456" evidence="1">
    <location>
        <begin position="35"/>
        <end position="212"/>
    </location>
</feature>
<gene>
    <name evidence="2" type="ORF">CW740_10505</name>
</gene>
<keyword evidence="1" id="KW-0732">Signal</keyword>
<organism evidence="2 3">
    <name type="scientific">Kangiella profundi</name>
    <dbReference type="NCBI Taxonomy" id="1561924"/>
    <lineage>
        <taxon>Bacteria</taxon>
        <taxon>Pseudomonadati</taxon>
        <taxon>Pseudomonadota</taxon>
        <taxon>Gammaproteobacteria</taxon>
        <taxon>Kangiellales</taxon>
        <taxon>Kangiellaceae</taxon>
        <taxon>Kangiella</taxon>
    </lineage>
</organism>
<name>A0A2K9AA99_9GAMM</name>
<accession>A0A2K9AA99</accession>
<evidence type="ECO:0000313" key="3">
    <source>
        <dbReference type="Proteomes" id="UP000232693"/>
    </source>
</evidence>
<dbReference type="KEGG" id="kpd:CW740_10505"/>